<feature type="transmembrane region" description="Helical" evidence="7">
    <location>
        <begin position="261"/>
        <end position="283"/>
    </location>
</feature>
<evidence type="ECO:0000313" key="9">
    <source>
        <dbReference type="Proteomes" id="UP001602245"/>
    </source>
</evidence>
<evidence type="ECO:0000313" key="8">
    <source>
        <dbReference type="EMBL" id="MFF5297211.1"/>
    </source>
</evidence>
<keyword evidence="5 7" id="KW-1133">Transmembrane helix</keyword>
<dbReference type="Proteomes" id="UP001602245">
    <property type="component" value="Unassembled WGS sequence"/>
</dbReference>
<dbReference type="EMBL" id="JBIAZU010000010">
    <property type="protein sequence ID" value="MFF5297211.1"/>
    <property type="molecule type" value="Genomic_DNA"/>
</dbReference>
<keyword evidence="6 7" id="KW-0472">Membrane</keyword>
<accession>A0ABW6WYC2</accession>
<comment type="caution">
    <text evidence="8">The sequence shown here is derived from an EMBL/GenBank/DDBJ whole genome shotgun (WGS) entry which is preliminary data.</text>
</comment>
<comment type="similarity">
    <text evidence="2">Belongs to the cytochrome ubiquinol oxidase subunit 2 family.</text>
</comment>
<feature type="transmembrane region" description="Helical" evidence="7">
    <location>
        <begin position="6"/>
        <end position="33"/>
    </location>
</feature>
<evidence type="ECO:0000256" key="7">
    <source>
        <dbReference type="SAM" id="Phobius"/>
    </source>
</evidence>
<comment type="subcellular location">
    <subcellularLocation>
        <location evidence="1">Cell membrane</location>
        <topology evidence="1">Multi-pass membrane protein</topology>
    </subcellularLocation>
</comment>
<reference evidence="8 9" key="1">
    <citation type="submission" date="2024-10" db="EMBL/GenBank/DDBJ databases">
        <title>The Natural Products Discovery Center: Release of the First 8490 Sequenced Strains for Exploring Actinobacteria Biosynthetic Diversity.</title>
        <authorList>
            <person name="Kalkreuter E."/>
            <person name="Kautsar S.A."/>
            <person name="Yang D."/>
            <person name="Bader C.D."/>
            <person name="Teijaro C.N."/>
            <person name="Fluegel L."/>
            <person name="Davis C.M."/>
            <person name="Simpson J.R."/>
            <person name="Lauterbach L."/>
            <person name="Steele A.D."/>
            <person name="Gui C."/>
            <person name="Meng S."/>
            <person name="Li G."/>
            <person name="Viehrig K."/>
            <person name="Ye F."/>
            <person name="Su P."/>
            <person name="Kiefer A.F."/>
            <person name="Nichols A."/>
            <person name="Cepeda A.J."/>
            <person name="Yan W."/>
            <person name="Fan B."/>
            <person name="Jiang Y."/>
            <person name="Adhikari A."/>
            <person name="Zheng C.-J."/>
            <person name="Schuster L."/>
            <person name="Cowan T.M."/>
            <person name="Smanski M.J."/>
            <person name="Chevrette M.G."/>
            <person name="De Carvalho L.P.S."/>
            <person name="Shen B."/>
        </authorList>
    </citation>
    <scope>NUCLEOTIDE SEQUENCE [LARGE SCALE GENOMIC DNA]</scope>
    <source>
        <strain evidence="8 9">NPDC000087</strain>
    </source>
</reference>
<feature type="transmembrane region" description="Helical" evidence="7">
    <location>
        <begin position="162"/>
        <end position="183"/>
    </location>
</feature>
<feature type="transmembrane region" description="Helical" evidence="7">
    <location>
        <begin position="235"/>
        <end position="254"/>
    </location>
</feature>
<name>A0ABW6WYC2_9ACTN</name>
<evidence type="ECO:0000256" key="6">
    <source>
        <dbReference type="ARBA" id="ARBA00023136"/>
    </source>
</evidence>
<feature type="transmembrane region" description="Helical" evidence="7">
    <location>
        <begin position="303"/>
        <end position="325"/>
    </location>
</feature>
<proteinExistence type="inferred from homology"/>
<sequence>MTAAEAVAGVLLLVIIVYACTGVADYGAGFWDLTAGGRDRGRRPRELIDAAVTPVWEANHVWLIFLLILCWTAFGPAFASITTTLFVPLALALLGIVLRAASFAMRKDAARAGARHVAGYLFGVGSVLTPFFLGAALGGLLAGRVPEGNAAGNELTSWFNPISLATGLLVLLTGAFLSAVYLIAEARRRGAPDLQGYFRTRALVAGVAGLIAGGAALGALLAGQRTMFDRVIGRSWPLLVLGVLALAVSFWLAVRGVTRGLRLVAAAGVAALVAAWGVAQYPYLLPFSVTISEAAGAPATLRWVLVCSLLAVLTVGPALTLLFVLDQRERVGEDPTTSREATVGTRG</sequence>
<organism evidence="8 9">
    <name type="scientific">Paractinoplanes globisporus</name>
    <dbReference type="NCBI Taxonomy" id="113565"/>
    <lineage>
        <taxon>Bacteria</taxon>
        <taxon>Bacillati</taxon>
        <taxon>Actinomycetota</taxon>
        <taxon>Actinomycetes</taxon>
        <taxon>Micromonosporales</taxon>
        <taxon>Micromonosporaceae</taxon>
        <taxon>Paractinoplanes</taxon>
    </lineage>
</organism>
<dbReference type="RefSeq" id="WP_020514084.1">
    <property type="nucleotide sequence ID" value="NZ_JBIAZU010000010.1"/>
</dbReference>
<dbReference type="PANTHER" id="PTHR43141:SF4">
    <property type="entry name" value="CYTOCHROME BD2 SUBUNIT II"/>
    <property type="match status" value="1"/>
</dbReference>
<dbReference type="InterPro" id="IPR003317">
    <property type="entry name" value="Cyt-d_oxidase_su2"/>
</dbReference>
<dbReference type="Pfam" id="PF02322">
    <property type="entry name" value="Cyt_bd_oxida_II"/>
    <property type="match status" value="1"/>
</dbReference>
<protein>
    <submittedName>
        <fullName evidence="8">Cytochrome d ubiquinol oxidase subunit II</fullName>
    </submittedName>
</protein>
<keyword evidence="3" id="KW-1003">Cell membrane</keyword>
<evidence type="ECO:0000256" key="1">
    <source>
        <dbReference type="ARBA" id="ARBA00004651"/>
    </source>
</evidence>
<evidence type="ECO:0000256" key="4">
    <source>
        <dbReference type="ARBA" id="ARBA00022692"/>
    </source>
</evidence>
<evidence type="ECO:0000256" key="2">
    <source>
        <dbReference type="ARBA" id="ARBA00007543"/>
    </source>
</evidence>
<feature type="transmembrane region" description="Helical" evidence="7">
    <location>
        <begin position="117"/>
        <end position="142"/>
    </location>
</feature>
<feature type="transmembrane region" description="Helical" evidence="7">
    <location>
        <begin position="85"/>
        <end position="105"/>
    </location>
</feature>
<keyword evidence="4 7" id="KW-0812">Transmembrane</keyword>
<keyword evidence="9" id="KW-1185">Reference proteome</keyword>
<evidence type="ECO:0000256" key="5">
    <source>
        <dbReference type="ARBA" id="ARBA00022989"/>
    </source>
</evidence>
<evidence type="ECO:0000256" key="3">
    <source>
        <dbReference type="ARBA" id="ARBA00022475"/>
    </source>
</evidence>
<feature type="transmembrane region" description="Helical" evidence="7">
    <location>
        <begin position="203"/>
        <end position="223"/>
    </location>
</feature>
<dbReference type="PANTHER" id="PTHR43141">
    <property type="entry name" value="CYTOCHROME BD2 SUBUNIT II"/>
    <property type="match status" value="1"/>
</dbReference>
<gene>
    <name evidence="8" type="ORF">ACFY35_47930</name>
</gene>